<evidence type="ECO:0000313" key="1">
    <source>
        <dbReference type="EMBL" id="PMS32669.1"/>
    </source>
</evidence>
<comment type="caution">
    <text evidence="1">The sequence shown here is derived from an EMBL/GenBank/DDBJ whole genome shotgun (WGS) entry which is preliminary data.</text>
</comment>
<organism evidence="1 2">
    <name type="scientific">Trinickia symbiotica</name>
    <dbReference type="NCBI Taxonomy" id="863227"/>
    <lineage>
        <taxon>Bacteria</taxon>
        <taxon>Pseudomonadati</taxon>
        <taxon>Pseudomonadota</taxon>
        <taxon>Betaproteobacteria</taxon>
        <taxon>Burkholderiales</taxon>
        <taxon>Burkholderiaceae</taxon>
        <taxon>Trinickia</taxon>
    </lineage>
</organism>
<dbReference type="RefSeq" id="WP_018441823.1">
    <property type="nucleotide sequence ID" value="NZ_KB890180.1"/>
</dbReference>
<dbReference type="Proteomes" id="UP000235777">
    <property type="component" value="Unassembled WGS sequence"/>
</dbReference>
<reference evidence="1 2" key="1">
    <citation type="submission" date="2018-01" db="EMBL/GenBank/DDBJ databases">
        <title>Whole genome analyses suggest that Burkholderia sensu lato contains two further novel genera in the rhizoxinica-symbiotica group Mycetohabitans gen. nov., and Trinickia gen. nov.: implications for the evolution of diazotrophy and nodulation in the Burkholderiaceae.</title>
        <authorList>
            <person name="Estrada-de los Santos P."/>
            <person name="Palmer M."/>
            <person name="Chavez-Ramirez B."/>
            <person name="Beukes C."/>
            <person name="Steenkamp E.T."/>
            <person name="Hirsch A.M."/>
            <person name="Manyaka P."/>
            <person name="Maluk M."/>
            <person name="Lafos M."/>
            <person name="Crook M."/>
            <person name="Gross E."/>
            <person name="Simon M.F."/>
            <person name="Bueno dos Reis Junior F."/>
            <person name="Poole P.S."/>
            <person name="Venter S.N."/>
            <person name="James E.K."/>
        </authorList>
    </citation>
    <scope>NUCLEOTIDE SEQUENCE [LARGE SCALE GENOMIC DNA]</scope>
    <source>
        <strain evidence="1 2">JPY 581</strain>
    </source>
</reference>
<dbReference type="STRING" id="863227.GCA_000373005_03241"/>
<keyword evidence="2" id="KW-1185">Reference proteome</keyword>
<name>A0A2N7WTA1_9BURK</name>
<gene>
    <name evidence="1" type="ORF">C0Z20_26255</name>
</gene>
<proteinExistence type="predicted"/>
<dbReference type="EMBL" id="PNYC01000021">
    <property type="protein sequence ID" value="PMS32669.1"/>
    <property type="molecule type" value="Genomic_DNA"/>
</dbReference>
<dbReference type="AlphaFoldDB" id="A0A2N7WTA1"/>
<accession>A0A2N7WTA1</accession>
<protein>
    <submittedName>
        <fullName evidence="1">Uncharacterized protein</fullName>
    </submittedName>
</protein>
<dbReference type="OrthoDB" id="8561213at2"/>
<sequence length="178" mass="20465">MGWLFGHGQTRAQLIARLTRNEEHDDCSRRCLRHCCSGNVLWTVWEIERPGDTPLRYIGCDLLAWDKGCAGWGYKDLCEEMEPFYYSCPLAYLEMVPPASPAWREKVHAWHAARSRVLRPGDMLTLKGLSITEAVVIGRRHRTWIVESGGRLFRLPPRLFHHIVEQQRSDEPAGQPAS</sequence>
<evidence type="ECO:0000313" key="2">
    <source>
        <dbReference type="Proteomes" id="UP000235777"/>
    </source>
</evidence>